<name>A0ABR2IQU5_9PEZI</name>
<dbReference type="PROSITE" id="PS50800">
    <property type="entry name" value="SAP"/>
    <property type="match status" value="1"/>
</dbReference>
<dbReference type="NCBIfam" id="TIGR00599">
    <property type="entry name" value="rad18"/>
    <property type="match status" value="1"/>
</dbReference>
<accession>A0ABR2IQU5</accession>
<comment type="similarity">
    <text evidence="4 19">Belongs to the RAD18 family.</text>
</comment>
<dbReference type="SMART" id="SM00734">
    <property type="entry name" value="ZnF_Rad18"/>
    <property type="match status" value="1"/>
</dbReference>
<dbReference type="SMART" id="SM00184">
    <property type="entry name" value="RING"/>
    <property type="match status" value="1"/>
</dbReference>
<comment type="catalytic activity">
    <reaction evidence="1 19">
        <text>S-ubiquitinyl-[E2 ubiquitin-conjugating enzyme]-L-cysteine + [acceptor protein]-L-lysine = [E2 ubiquitin-conjugating enzyme]-L-cysteine + N(6)-ubiquitinyl-[acceptor protein]-L-lysine.</text>
        <dbReference type="EC" id="2.3.2.27"/>
    </reaction>
</comment>
<evidence type="ECO:0000256" key="9">
    <source>
        <dbReference type="ARBA" id="ARBA00022763"/>
    </source>
</evidence>
<dbReference type="SUPFAM" id="SSF57850">
    <property type="entry name" value="RING/U-box"/>
    <property type="match status" value="1"/>
</dbReference>
<comment type="function">
    <text evidence="19">E3 RING-finger protein, member of the UBC2/RAD6 epistasis group. Associates to the E2 ubiquitin conjugating enzyme UBC2/RAD6 to form the UBC2-RAD18 ubiquitin ligase complex involved in postreplicative repair (PRR) of damaged DNA.</text>
</comment>
<evidence type="ECO:0000313" key="25">
    <source>
        <dbReference type="Proteomes" id="UP001390339"/>
    </source>
</evidence>
<dbReference type="PANTHER" id="PTHR14134">
    <property type="entry name" value="E3 UBIQUITIN-PROTEIN LIGASE RAD18"/>
    <property type="match status" value="1"/>
</dbReference>
<evidence type="ECO:0000259" key="21">
    <source>
        <dbReference type="PROSITE" id="PS50089"/>
    </source>
</evidence>
<feature type="domain" description="UBZ4-type" evidence="23">
    <location>
        <begin position="184"/>
        <end position="212"/>
    </location>
</feature>
<gene>
    <name evidence="24" type="ORF">PGQ11_005883</name>
</gene>
<evidence type="ECO:0000256" key="14">
    <source>
        <dbReference type="ARBA" id="ARBA00023204"/>
    </source>
</evidence>
<keyword evidence="12 19" id="KW-0862">Zinc</keyword>
<feature type="region of interest" description="Disordered" evidence="20">
    <location>
        <begin position="442"/>
        <end position="464"/>
    </location>
</feature>
<keyword evidence="8 19" id="KW-0479">Metal-binding</keyword>
<comment type="caution">
    <text evidence="24">The sequence shown here is derived from an EMBL/GenBank/DDBJ whole genome shotgun (WGS) entry which is preliminary data.</text>
</comment>
<keyword evidence="14 18" id="KW-0234">DNA repair</keyword>
<evidence type="ECO:0000256" key="12">
    <source>
        <dbReference type="ARBA" id="ARBA00022833"/>
    </source>
</evidence>
<dbReference type="InterPro" id="IPR013083">
    <property type="entry name" value="Znf_RING/FYVE/PHD"/>
</dbReference>
<keyword evidence="25" id="KW-1185">Reference proteome</keyword>
<dbReference type="InterPro" id="IPR039577">
    <property type="entry name" value="Rad18"/>
</dbReference>
<keyword evidence="7 19" id="KW-0808">Transferase</keyword>
<evidence type="ECO:0000256" key="11">
    <source>
        <dbReference type="ARBA" id="ARBA00022786"/>
    </source>
</evidence>
<proteinExistence type="inferred from homology"/>
<feature type="region of interest" description="Disordered" evidence="20">
    <location>
        <begin position="121"/>
        <end position="168"/>
    </location>
</feature>
<feature type="compositionally biased region" description="Polar residues" evidence="20">
    <location>
        <begin position="455"/>
        <end position="464"/>
    </location>
</feature>
<feature type="region of interest" description="Disordered" evidence="20">
    <location>
        <begin position="363"/>
        <end position="427"/>
    </location>
</feature>
<dbReference type="EC" id="2.3.2.27" evidence="5 19"/>
<feature type="compositionally biased region" description="Polar residues" evidence="20">
    <location>
        <begin position="226"/>
        <end position="240"/>
    </location>
</feature>
<evidence type="ECO:0000256" key="17">
    <source>
        <dbReference type="PROSITE-ProRule" id="PRU00175"/>
    </source>
</evidence>
<dbReference type="PANTHER" id="PTHR14134:SF2">
    <property type="entry name" value="E3 UBIQUITIN-PROTEIN LIGASE RAD18"/>
    <property type="match status" value="1"/>
</dbReference>
<sequence length="464" mass="50552">MANNGFDDIADSTDWLSTPLPGLAAVEAALRCEICKDFYNTPMLTSCNHTFCSMCIRRALANDGKCSLCRSTQEVSKLRSNWSMEEAVLAFVKTRADILDLARKPPTVLVQTVEVPATAGASPKHALDVEGDDAAEDQPTKRLRSSARKSKTRGAELTAEMARQEASLAAPTHSVPDYTYNDGLVACPICLERMKEAQVDRHLDSSCPGSPQPQPPPPPKQMSSSGNQRNGFQNLSSPAAAQQPKPERLPTLSYSMLKDAQLRKKLADLGIPTNGTRQILEKRHQEWITIWNANCDSLHPKRKYELLQELDVWERTLGTRAPTSSRSIHQGAQIKDKEFDHAAWSAKHDSSFQDLVASARRTRAQALQKAKPDPEQPAAGMPPQDTNASATPMDYSPSPMQVDQAPLPLGPSVSDQPQPGPALSNEYAAAYMPDRSFAMAGLPPLEATTVDRSRNGASGMSEPS</sequence>
<evidence type="ECO:0000256" key="2">
    <source>
        <dbReference type="ARBA" id="ARBA00004123"/>
    </source>
</evidence>
<evidence type="ECO:0000256" key="1">
    <source>
        <dbReference type="ARBA" id="ARBA00000900"/>
    </source>
</evidence>
<evidence type="ECO:0000256" key="20">
    <source>
        <dbReference type="SAM" id="MobiDB-lite"/>
    </source>
</evidence>
<evidence type="ECO:0000256" key="5">
    <source>
        <dbReference type="ARBA" id="ARBA00012483"/>
    </source>
</evidence>
<evidence type="ECO:0000256" key="4">
    <source>
        <dbReference type="ARBA" id="ARBA00009506"/>
    </source>
</evidence>
<feature type="domain" description="RING-type" evidence="21">
    <location>
        <begin position="32"/>
        <end position="70"/>
    </location>
</feature>
<feature type="region of interest" description="Disordered" evidence="20">
    <location>
        <begin position="201"/>
        <end position="248"/>
    </location>
</feature>
<dbReference type="PROSITE" id="PS00518">
    <property type="entry name" value="ZF_RING_1"/>
    <property type="match status" value="1"/>
</dbReference>
<keyword evidence="9 18" id="KW-0227">DNA damage</keyword>
<feature type="domain" description="SAP" evidence="22">
    <location>
        <begin position="254"/>
        <end position="288"/>
    </location>
</feature>
<dbReference type="InterPro" id="IPR004580">
    <property type="entry name" value="Rad18_fungi"/>
</dbReference>
<dbReference type="Pfam" id="PF13923">
    <property type="entry name" value="zf-C3HC4_2"/>
    <property type="match status" value="1"/>
</dbReference>
<dbReference type="SMART" id="SM00513">
    <property type="entry name" value="SAP"/>
    <property type="match status" value="1"/>
</dbReference>
<reference evidence="24 25" key="1">
    <citation type="journal article" date="2024" name="IMA Fungus">
        <title>Apiospora arundinis, a panoply of carbohydrate-active enzymes and secondary metabolites.</title>
        <authorList>
            <person name="Sorensen T."/>
            <person name="Petersen C."/>
            <person name="Muurmann A.T."/>
            <person name="Christiansen J.V."/>
            <person name="Brundto M.L."/>
            <person name="Overgaard C.K."/>
            <person name="Boysen A.T."/>
            <person name="Wollenberg R.D."/>
            <person name="Larsen T.O."/>
            <person name="Sorensen J.L."/>
            <person name="Nielsen K.L."/>
            <person name="Sondergaard T.E."/>
        </authorList>
    </citation>
    <scope>NUCLEOTIDE SEQUENCE [LARGE SCALE GENOMIC DNA]</scope>
    <source>
        <strain evidence="24 25">AAU 773</strain>
    </source>
</reference>
<keyword evidence="15 19" id="KW-0539">Nucleus</keyword>
<dbReference type="EMBL" id="JAPCWZ010000004">
    <property type="protein sequence ID" value="KAK8867305.1"/>
    <property type="molecule type" value="Genomic_DNA"/>
</dbReference>
<evidence type="ECO:0000313" key="24">
    <source>
        <dbReference type="EMBL" id="KAK8867305.1"/>
    </source>
</evidence>
<dbReference type="PROSITE" id="PS51908">
    <property type="entry name" value="ZF_UBZ4"/>
    <property type="match status" value="1"/>
</dbReference>
<dbReference type="Proteomes" id="UP001390339">
    <property type="component" value="Unassembled WGS sequence"/>
</dbReference>
<dbReference type="Pfam" id="PF02037">
    <property type="entry name" value="SAP"/>
    <property type="match status" value="1"/>
</dbReference>
<evidence type="ECO:0000256" key="6">
    <source>
        <dbReference type="ARBA" id="ARBA00015551"/>
    </source>
</evidence>
<evidence type="ECO:0000256" key="8">
    <source>
        <dbReference type="ARBA" id="ARBA00022723"/>
    </source>
</evidence>
<feature type="compositionally biased region" description="Basic residues" evidence="20">
    <location>
        <begin position="141"/>
        <end position="152"/>
    </location>
</feature>
<dbReference type="InterPro" id="IPR001841">
    <property type="entry name" value="Znf_RING"/>
</dbReference>
<feature type="compositionally biased region" description="Pro residues" evidence="20">
    <location>
        <begin position="210"/>
        <end position="220"/>
    </location>
</feature>
<comment type="pathway">
    <text evidence="3 19">Protein modification; protein ubiquitination.</text>
</comment>
<evidence type="ECO:0000259" key="23">
    <source>
        <dbReference type="PROSITE" id="PS51908"/>
    </source>
</evidence>
<keyword evidence="10 17" id="KW-0863">Zinc-finger</keyword>
<dbReference type="Gene3D" id="3.30.40.10">
    <property type="entry name" value="Zinc/RING finger domain, C3HC4 (zinc finger)"/>
    <property type="match status" value="1"/>
</dbReference>
<keyword evidence="13 19" id="KW-0238">DNA-binding</keyword>
<evidence type="ECO:0000259" key="22">
    <source>
        <dbReference type="PROSITE" id="PS50800"/>
    </source>
</evidence>
<keyword evidence="11 19" id="KW-0833">Ubl conjugation pathway</keyword>
<evidence type="ECO:0000256" key="7">
    <source>
        <dbReference type="ARBA" id="ARBA00022679"/>
    </source>
</evidence>
<evidence type="ECO:0000256" key="15">
    <source>
        <dbReference type="ARBA" id="ARBA00023242"/>
    </source>
</evidence>
<evidence type="ECO:0000256" key="10">
    <source>
        <dbReference type="ARBA" id="ARBA00022771"/>
    </source>
</evidence>
<dbReference type="InterPro" id="IPR017907">
    <property type="entry name" value="Znf_RING_CS"/>
</dbReference>
<evidence type="ECO:0000256" key="16">
    <source>
        <dbReference type="ARBA" id="ARBA00031783"/>
    </source>
</evidence>
<dbReference type="InterPro" id="IPR006642">
    <property type="entry name" value="Rad18_UBZ4"/>
</dbReference>
<evidence type="ECO:0000256" key="18">
    <source>
        <dbReference type="PROSITE-ProRule" id="PRU01256"/>
    </source>
</evidence>
<evidence type="ECO:0000256" key="13">
    <source>
        <dbReference type="ARBA" id="ARBA00023125"/>
    </source>
</evidence>
<organism evidence="24 25">
    <name type="scientific">Apiospora arundinis</name>
    <dbReference type="NCBI Taxonomy" id="335852"/>
    <lineage>
        <taxon>Eukaryota</taxon>
        <taxon>Fungi</taxon>
        <taxon>Dikarya</taxon>
        <taxon>Ascomycota</taxon>
        <taxon>Pezizomycotina</taxon>
        <taxon>Sordariomycetes</taxon>
        <taxon>Xylariomycetidae</taxon>
        <taxon>Amphisphaeriales</taxon>
        <taxon>Apiosporaceae</taxon>
        <taxon>Apiospora</taxon>
    </lineage>
</organism>
<protein>
    <recommendedName>
        <fullName evidence="6 19">Postreplication repair E3 ubiquitin-protein ligase RAD18</fullName>
        <ecNumber evidence="5 19">2.3.2.27</ecNumber>
    </recommendedName>
    <alternativeName>
        <fullName evidence="16 19">RING-type E3 ubiquitin transferase RAD18</fullName>
    </alternativeName>
</protein>
<evidence type="ECO:0000256" key="19">
    <source>
        <dbReference type="RuleBase" id="RU368093"/>
    </source>
</evidence>
<comment type="subunit">
    <text evidence="19">Interacts with E2 UBC2, forming a complex with ubiquitin ligase activity.</text>
</comment>
<evidence type="ECO:0000256" key="3">
    <source>
        <dbReference type="ARBA" id="ARBA00004906"/>
    </source>
</evidence>
<dbReference type="PROSITE" id="PS50089">
    <property type="entry name" value="ZF_RING_2"/>
    <property type="match status" value="1"/>
</dbReference>
<comment type="subcellular location">
    <subcellularLocation>
        <location evidence="2 19">Nucleus</location>
    </subcellularLocation>
</comment>
<dbReference type="InterPro" id="IPR003034">
    <property type="entry name" value="SAP_dom"/>
</dbReference>